<evidence type="ECO:0000256" key="7">
    <source>
        <dbReference type="ARBA" id="ARBA00022833"/>
    </source>
</evidence>
<dbReference type="EC" id="5.6.2.4" evidence="11"/>
<evidence type="ECO:0000256" key="9">
    <source>
        <dbReference type="ARBA" id="ARBA00023125"/>
    </source>
</evidence>
<dbReference type="PROSITE" id="PS51192">
    <property type="entry name" value="HELICASE_ATP_BIND_1"/>
    <property type="match status" value="1"/>
</dbReference>
<keyword evidence="7" id="KW-0862">Zinc</keyword>
<dbReference type="CDD" id="cd17929">
    <property type="entry name" value="DEXHc_priA"/>
    <property type="match status" value="1"/>
</dbReference>
<dbReference type="FunFam" id="3.40.50.300:FF:000489">
    <property type="entry name" value="Primosome assembly protein PriA"/>
    <property type="match status" value="1"/>
</dbReference>
<accession>A0A381NR49</accession>
<dbReference type="PANTHER" id="PTHR30580">
    <property type="entry name" value="PRIMOSOMAL PROTEIN N"/>
    <property type="match status" value="1"/>
</dbReference>
<dbReference type="GO" id="GO:0043138">
    <property type="term" value="F:3'-5' DNA helicase activity"/>
    <property type="evidence" value="ECO:0007669"/>
    <property type="project" value="UniProtKB-EC"/>
</dbReference>
<feature type="domain" description="Helicase ATP-binding" evidence="13">
    <location>
        <begin position="214"/>
        <end position="380"/>
    </location>
</feature>
<evidence type="ECO:0000256" key="8">
    <source>
        <dbReference type="ARBA" id="ARBA00022840"/>
    </source>
</evidence>
<evidence type="ECO:0000313" key="15">
    <source>
        <dbReference type="EMBL" id="SUZ56318.1"/>
    </source>
</evidence>
<dbReference type="Pfam" id="PF18319">
    <property type="entry name" value="Zn_ribbon_PriA"/>
    <property type="match status" value="1"/>
</dbReference>
<dbReference type="GO" id="GO:1990077">
    <property type="term" value="C:primosome complex"/>
    <property type="evidence" value="ECO:0007669"/>
    <property type="project" value="UniProtKB-KW"/>
</dbReference>
<keyword evidence="3" id="KW-0479">Metal-binding</keyword>
<proteinExistence type="inferred from homology"/>
<evidence type="ECO:0000256" key="6">
    <source>
        <dbReference type="ARBA" id="ARBA00022806"/>
    </source>
</evidence>
<organism evidence="15">
    <name type="scientific">marine metagenome</name>
    <dbReference type="NCBI Taxonomy" id="408172"/>
    <lineage>
        <taxon>unclassified sequences</taxon>
        <taxon>metagenomes</taxon>
        <taxon>ecological metagenomes</taxon>
    </lineage>
</organism>
<evidence type="ECO:0000256" key="5">
    <source>
        <dbReference type="ARBA" id="ARBA00022801"/>
    </source>
</evidence>
<dbReference type="InterPro" id="IPR027417">
    <property type="entry name" value="P-loop_NTPase"/>
</dbReference>
<dbReference type="PROSITE" id="PS51194">
    <property type="entry name" value="HELICASE_CTER"/>
    <property type="match status" value="1"/>
</dbReference>
<evidence type="ECO:0000256" key="11">
    <source>
        <dbReference type="ARBA" id="ARBA00034808"/>
    </source>
</evidence>
<protein>
    <recommendedName>
        <fullName evidence="11">DNA 3'-5' helicase</fullName>
        <ecNumber evidence="11">5.6.2.4</ecNumber>
    </recommendedName>
</protein>
<dbReference type="EMBL" id="UINC01000494">
    <property type="protein sequence ID" value="SUZ56318.1"/>
    <property type="molecule type" value="Genomic_DNA"/>
</dbReference>
<dbReference type="NCBIfam" id="TIGR00595">
    <property type="entry name" value="priA"/>
    <property type="match status" value="1"/>
</dbReference>
<evidence type="ECO:0000256" key="2">
    <source>
        <dbReference type="ARBA" id="ARBA00022705"/>
    </source>
</evidence>
<dbReference type="SUPFAM" id="SSF52540">
    <property type="entry name" value="P-loop containing nucleoside triphosphate hydrolases"/>
    <property type="match status" value="2"/>
</dbReference>
<dbReference type="GO" id="GO:0006302">
    <property type="term" value="P:double-strand break repair"/>
    <property type="evidence" value="ECO:0007669"/>
    <property type="project" value="InterPro"/>
</dbReference>
<dbReference type="AlphaFoldDB" id="A0A381NR49"/>
<keyword evidence="4" id="KW-0547">Nucleotide-binding</keyword>
<name>A0A381NR49_9ZZZZ</name>
<dbReference type="GO" id="GO:0016787">
    <property type="term" value="F:hydrolase activity"/>
    <property type="evidence" value="ECO:0007669"/>
    <property type="project" value="UniProtKB-KW"/>
</dbReference>
<sequence>MPGDLIDVLVPVPLLEKFTYKVPKGYQKRKFKRGVRLKVPFGNRILIGIFWNYSDSSKPKRASYKFIKEILDEDTLLDKALLDLADWSSRYYHYPLGEVITYFFPPSLRKGKEARFKESTYWKVTDKGDFFDLSELKRAPSQREGLELLREKGDLSQKSLRAYGISSVTLNNLYKKELIQKTSLEQLPVNSHRIEAIDEKKLTSEQNISVQAISGEFGNDKTFLLNGVTGSGKTEVYLRCIRKLVDQGKQALVLIPEIGLAPQAERRFKELFGDRVASFHSAKNERERLDVWLGAQRGLYDIVIGTRSSVFIPMKNLGMIVVDEEHDASFKQTERFRYSARDIALYRAKLSKIPTLLASATPSVESMSNALNGKYQLLTLKQRATGADLPSFVPLDLKGKTLKEGFSEQLLEEIESELNKNNQVLIFLNRRGFACSMICKSCGWISHCDRCDAHMTVHSNPSHLQCHHCEHKKPLFTICPSCQHNEFESYGIGTERIEDYLKKKFRQFPVLRIDSDSTRQKDSFKNYLKIIDEGKPLILVGTQMLAKGHHFPEVTLVGILDADSGIFSADFRGSERVAQLITQVSGRAGREKKPGKVILQTYCQEHPQIEELLKGDYETFIKKIIEDRASNKSPPFSFQVKLQAESFNGLLSRDFLSSCLDYLNKSQLMNKDIKTVGPLPSLMEKKSGVYRWEVSLFSSSRKSLHSLTDHLQSYLYLPKQTRKVRWSIDVDPISTI</sequence>
<dbReference type="Gene3D" id="3.40.50.300">
    <property type="entry name" value="P-loop containing nucleotide triphosphate hydrolases"/>
    <property type="match status" value="2"/>
</dbReference>
<evidence type="ECO:0000259" key="13">
    <source>
        <dbReference type="PROSITE" id="PS51192"/>
    </source>
</evidence>
<dbReference type="CDD" id="cd18804">
    <property type="entry name" value="SF2_C_priA"/>
    <property type="match status" value="1"/>
</dbReference>
<evidence type="ECO:0000259" key="14">
    <source>
        <dbReference type="PROSITE" id="PS51194"/>
    </source>
</evidence>
<reference evidence="15" key="1">
    <citation type="submission" date="2018-05" db="EMBL/GenBank/DDBJ databases">
        <authorList>
            <person name="Lanie J.A."/>
            <person name="Ng W.-L."/>
            <person name="Kazmierczak K.M."/>
            <person name="Andrzejewski T.M."/>
            <person name="Davidsen T.M."/>
            <person name="Wayne K.J."/>
            <person name="Tettelin H."/>
            <person name="Glass J.I."/>
            <person name="Rusch D."/>
            <person name="Podicherti R."/>
            <person name="Tsui H.-C.T."/>
            <person name="Winkler M.E."/>
        </authorList>
    </citation>
    <scope>NUCLEOTIDE SEQUENCE</scope>
</reference>
<dbReference type="InterPro" id="IPR005259">
    <property type="entry name" value="PriA"/>
</dbReference>
<dbReference type="GO" id="GO:0006270">
    <property type="term" value="P:DNA replication initiation"/>
    <property type="evidence" value="ECO:0007669"/>
    <property type="project" value="TreeGrafter"/>
</dbReference>
<comment type="catalytic activity">
    <reaction evidence="12">
        <text>ATP + H2O = ADP + phosphate + H(+)</text>
        <dbReference type="Rhea" id="RHEA:13065"/>
        <dbReference type="ChEBI" id="CHEBI:15377"/>
        <dbReference type="ChEBI" id="CHEBI:15378"/>
        <dbReference type="ChEBI" id="CHEBI:30616"/>
        <dbReference type="ChEBI" id="CHEBI:43474"/>
        <dbReference type="ChEBI" id="CHEBI:456216"/>
        <dbReference type="EC" id="5.6.2.4"/>
    </reaction>
</comment>
<dbReference type="Pfam" id="PF00271">
    <property type="entry name" value="Helicase_C"/>
    <property type="match status" value="1"/>
</dbReference>
<keyword evidence="1" id="KW-0639">Primosome</keyword>
<dbReference type="GO" id="GO:0003677">
    <property type="term" value="F:DNA binding"/>
    <property type="evidence" value="ECO:0007669"/>
    <property type="project" value="UniProtKB-KW"/>
</dbReference>
<dbReference type="InterPro" id="IPR040498">
    <property type="entry name" value="PriA_CRR"/>
</dbReference>
<dbReference type="HAMAP" id="MF_00983">
    <property type="entry name" value="PriA"/>
    <property type="match status" value="1"/>
</dbReference>
<keyword evidence="10" id="KW-0413">Isomerase</keyword>
<dbReference type="FunFam" id="3.40.1440.60:FF:000001">
    <property type="entry name" value="Primosomal protein N"/>
    <property type="match status" value="1"/>
</dbReference>
<evidence type="ECO:0000256" key="3">
    <source>
        <dbReference type="ARBA" id="ARBA00022723"/>
    </source>
</evidence>
<evidence type="ECO:0000256" key="12">
    <source>
        <dbReference type="ARBA" id="ARBA00048988"/>
    </source>
</evidence>
<dbReference type="PANTHER" id="PTHR30580:SF0">
    <property type="entry name" value="PRIMOSOMAL PROTEIN N"/>
    <property type="match status" value="1"/>
</dbReference>
<keyword evidence="8" id="KW-0067">ATP-binding</keyword>
<dbReference type="SMART" id="SM00490">
    <property type="entry name" value="HELICc"/>
    <property type="match status" value="1"/>
</dbReference>
<dbReference type="GO" id="GO:0005524">
    <property type="term" value="F:ATP binding"/>
    <property type="evidence" value="ECO:0007669"/>
    <property type="project" value="UniProtKB-KW"/>
</dbReference>
<keyword evidence="6" id="KW-0347">Helicase</keyword>
<dbReference type="InterPro" id="IPR041222">
    <property type="entry name" value="PriA_3primeBD"/>
</dbReference>
<dbReference type="InterPro" id="IPR001650">
    <property type="entry name" value="Helicase_C-like"/>
</dbReference>
<dbReference type="InterPro" id="IPR041236">
    <property type="entry name" value="PriA_C"/>
</dbReference>
<dbReference type="SMART" id="SM00487">
    <property type="entry name" value="DEXDc"/>
    <property type="match status" value="1"/>
</dbReference>
<dbReference type="InterPro" id="IPR042115">
    <property type="entry name" value="PriA_3primeBD_sf"/>
</dbReference>
<dbReference type="InterPro" id="IPR011545">
    <property type="entry name" value="DEAD/DEAH_box_helicase_dom"/>
</dbReference>
<gene>
    <name evidence="15" type="ORF">METZ01_LOCUS9172</name>
</gene>
<keyword evidence="9" id="KW-0238">DNA-binding</keyword>
<evidence type="ECO:0000256" key="10">
    <source>
        <dbReference type="ARBA" id="ARBA00023235"/>
    </source>
</evidence>
<dbReference type="Pfam" id="PF18074">
    <property type="entry name" value="PriA_C"/>
    <property type="match status" value="1"/>
</dbReference>
<evidence type="ECO:0000256" key="1">
    <source>
        <dbReference type="ARBA" id="ARBA00022515"/>
    </source>
</evidence>
<dbReference type="NCBIfam" id="NF004067">
    <property type="entry name" value="PRK05580.1-4"/>
    <property type="match status" value="1"/>
</dbReference>
<keyword evidence="5" id="KW-0378">Hydrolase</keyword>
<dbReference type="GO" id="GO:0046872">
    <property type="term" value="F:metal ion binding"/>
    <property type="evidence" value="ECO:0007669"/>
    <property type="project" value="UniProtKB-KW"/>
</dbReference>
<dbReference type="GO" id="GO:0006310">
    <property type="term" value="P:DNA recombination"/>
    <property type="evidence" value="ECO:0007669"/>
    <property type="project" value="InterPro"/>
</dbReference>
<feature type="domain" description="Helicase C-terminal" evidence="14">
    <location>
        <begin position="449"/>
        <end position="628"/>
    </location>
</feature>
<dbReference type="GO" id="GO:0006269">
    <property type="term" value="P:DNA replication, synthesis of primer"/>
    <property type="evidence" value="ECO:0007669"/>
    <property type="project" value="UniProtKB-KW"/>
</dbReference>
<dbReference type="Pfam" id="PF00270">
    <property type="entry name" value="DEAD"/>
    <property type="match status" value="1"/>
</dbReference>
<dbReference type="Gene3D" id="3.40.1440.60">
    <property type="entry name" value="PriA, 3(prime) DNA-binding domain"/>
    <property type="match status" value="1"/>
</dbReference>
<dbReference type="Pfam" id="PF17764">
    <property type="entry name" value="PriA_3primeBD"/>
    <property type="match status" value="1"/>
</dbReference>
<keyword evidence="2" id="KW-0235">DNA replication</keyword>
<evidence type="ECO:0000256" key="4">
    <source>
        <dbReference type="ARBA" id="ARBA00022741"/>
    </source>
</evidence>
<dbReference type="InterPro" id="IPR014001">
    <property type="entry name" value="Helicase_ATP-bd"/>
</dbReference>